<dbReference type="InterPro" id="IPR005814">
    <property type="entry name" value="Aminotrans_3"/>
</dbReference>
<dbReference type="InterPro" id="IPR015422">
    <property type="entry name" value="PyrdxlP-dep_Trfase_small"/>
</dbReference>
<keyword evidence="5" id="KW-1185">Reference proteome</keyword>
<dbReference type="InterPro" id="IPR015421">
    <property type="entry name" value="PyrdxlP-dep_Trfase_major"/>
</dbReference>
<evidence type="ECO:0000256" key="2">
    <source>
        <dbReference type="ARBA" id="ARBA00022898"/>
    </source>
</evidence>
<dbReference type="GO" id="GO:0050459">
    <property type="term" value="F:ethanolamine-phosphate phospho-lyase activity"/>
    <property type="evidence" value="ECO:0007669"/>
    <property type="project" value="UniProtKB-EC"/>
</dbReference>
<reference evidence="4" key="1">
    <citation type="submission" date="2021-03" db="EMBL/GenBank/DDBJ databases">
        <authorList>
            <person name="Bekaert M."/>
        </authorList>
    </citation>
    <scope>NUCLEOTIDE SEQUENCE</scope>
</reference>
<evidence type="ECO:0000313" key="4">
    <source>
        <dbReference type="EMBL" id="CAG2185489.1"/>
    </source>
</evidence>
<proteinExistence type="inferred from homology"/>
<sequence length="419" mass="46347">MYDDTGNEYLDCIGNISHVGHCHPHVTRAGQDQLGTLVASTGYLNEKSVEYAKRMIETLPEKLCVCFMVNSGSEANDLAVRLCRSYTGNHDVMVIDHAFHGNVSVIADLSPFKWQKLGLEKKIGSMLYHFLIPTEVNTEKTLLILIAAFLCEPMMVTAGVVEYPPHFLSQTFRIRKNWRSFLGFPITRCSSRHFSGREASRQWVSNGWVITSKEIADNLSDYTNTFGGNPVACSIGLAVLDVIQNEKLQSSAKSVGKCLKDGLKAIAPNHPMIGDVRGRGMIVGIEIVTDKESRKPAPEAADLLSHKLKENKIIIANEGQDKNVMLITPPLCFTCDNARHIVQAIDTALAEIEKGASEAGLNQSSFGENRMDIPLNILSMPATSGYSSEESDFDSDHPNKSVIVLYLIFEFYCLIQFLI</sequence>
<dbReference type="EC" id="4.2.3.2" evidence="4"/>
<dbReference type="GO" id="GO:0008483">
    <property type="term" value="F:transaminase activity"/>
    <property type="evidence" value="ECO:0007669"/>
    <property type="project" value="InterPro"/>
</dbReference>
<organism evidence="4 5">
    <name type="scientific">Mytilus edulis</name>
    <name type="common">Blue mussel</name>
    <dbReference type="NCBI Taxonomy" id="6550"/>
    <lineage>
        <taxon>Eukaryota</taxon>
        <taxon>Metazoa</taxon>
        <taxon>Spiralia</taxon>
        <taxon>Lophotrochozoa</taxon>
        <taxon>Mollusca</taxon>
        <taxon>Bivalvia</taxon>
        <taxon>Autobranchia</taxon>
        <taxon>Pteriomorphia</taxon>
        <taxon>Mytilida</taxon>
        <taxon>Mytiloidea</taxon>
        <taxon>Mytilidae</taxon>
        <taxon>Mytilinae</taxon>
        <taxon>Mytilus</taxon>
    </lineage>
</organism>
<name>A0A8S3PQH8_MYTED</name>
<evidence type="ECO:0000256" key="1">
    <source>
        <dbReference type="ARBA" id="ARBA00008954"/>
    </source>
</evidence>
<dbReference type="PANTHER" id="PTHR45688:SF13">
    <property type="entry name" value="ALANINE--GLYOXYLATE AMINOTRANSFERASE 2-LIKE"/>
    <property type="match status" value="1"/>
</dbReference>
<dbReference type="GO" id="GO:0030170">
    <property type="term" value="F:pyridoxal phosphate binding"/>
    <property type="evidence" value="ECO:0007669"/>
    <property type="project" value="InterPro"/>
</dbReference>
<dbReference type="OrthoDB" id="10261433at2759"/>
<dbReference type="SUPFAM" id="SSF53383">
    <property type="entry name" value="PLP-dependent transferases"/>
    <property type="match status" value="1"/>
</dbReference>
<dbReference type="Gene3D" id="3.90.1150.10">
    <property type="entry name" value="Aspartate Aminotransferase, domain 1"/>
    <property type="match status" value="2"/>
</dbReference>
<accession>A0A8S3PQH8</accession>
<evidence type="ECO:0000313" key="5">
    <source>
        <dbReference type="Proteomes" id="UP000683360"/>
    </source>
</evidence>
<dbReference type="InterPro" id="IPR015424">
    <property type="entry name" value="PyrdxlP-dep_Trfase"/>
</dbReference>
<dbReference type="AlphaFoldDB" id="A0A8S3PQH8"/>
<dbReference type="PANTHER" id="PTHR45688">
    <property type="match status" value="1"/>
</dbReference>
<keyword evidence="2 3" id="KW-0663">Pyridoxal phosphate</keyword>
<dbReference type="Proteomes" id="UP000683360">
    <property type="component" value="Unassembled WGS sequence"/>
</dbReference>
<dbReference type="Pfam" id="PF00202">
    <property type="entry name" value="Aminotran_3"/>
    <property type="match status" value="2"/>
</dbReference>
<evidence type="ECO:0000256" key="3">
    <source>
        <dbReference type="RuleBase" id="RU003560"/>
    </source>
</evidence>
<dbReference type="EMBL" id="CAJPWZ010000090">
    <property type="protein sequence ID" value="CAG2185489.1"/>
    <property type="molecule type" value="Genomic_DNA"/>
</dbReference>
<comment type="similarity">
    <text evidence="1 3">Belongs to the class-III pyridoxal-phosphate-dependent aminotransferase family.</text>
</comment>
<comment type="caution">
    <text evidence="4">The sequence shown here is derived from an EMBL/GenBank/DDBJ whole genome shotgun (WGS) entry which is preliminary data.</text>
</comment>
<dbReference type="Gene3D" id="3.40.640.10">
    <property type="entry name" value="Type I PLP-dependent aspartate aminotransferase-like (Major domain)"/>
    <property type="match status" value="1"/>
</dbReference>
<dbReference type="PIRSF" id="PIRSF000521">
    <property type="entry name" value="Transaminase_4ab_Lys_Orn"/>
    <property type="match status" value="1"/>
</dbReference>
<keyword evidence="4" id="KW-0456">Lyase</keyword>
<protein>
    <submittedName>
        <fullName evidence="4">AGXT2L1</fullName>
        <ecNumber evidence="4">4.2.3.2</ecNumber>
    </submittedName>
</protein>
<dbReference type="GO" id="GO:0005739">
    <property type="term" value="C:mitochondrion"/>
    <property type="evidence" value="ECO:0007669"/>
    <property type="project" value="TreeGrafter"/>
</dbReference>
<gene>
    <name evidence="4" type="ORF">MEDL_1091</name>
</gene>